<evidence type="ECO:0000313" key="2">
    <source>
        <dbReference type="EMBL" id="KAJ5541766.1"/>
    </source>
</evidence>
<name>A0AAD6CYI0_9EURO</name>
<dbReference type="Proteomes" id="UP001220324">
    <property type="component" value="Unassembled WGS sequence"/>
</dbReference>
<keyword evidence="1" id="KW-0732">Signal</keyword>
<protein>
    <recommendedName>
        <fullName evidence="4">Small secreted protein</fullName>
    </recommendedName>
</protein>
<comment type="caution">
    <text evidence="2">The sequence shown here is derived from an EMBL/GenBank/DDBJ whole genome shotgun (WGS) entry which is preliminary data.</text>
</comment>
<gene>
    <name evidence="2" type="ORF">N7494_006842</name>
</gene>
<feature type="signal peptide" evidence="1">
    <location>
        <begin position="1"/>
        <end position="26"/>
    </location>
</feature>
<proteinExistence type="predicted"/>
<evidence type="ECO:0000313" key="3">
    <source>
        <dbReference type="Proteomes" id="UP001220324"/>
    </source>
</evidence>
<evidence type="ECO:0008006" key="4">
    <source>
        <dbReference type="Google" id="ProtNLM"/>
    </source>
</evidence>
<reference evidence="2 3" key="1">
    <citation type="journal article" date="2023" name="IMA Fungus">
        <title>Comparative genomic study of the Penicillium genus elucidates a diverse pangenome and 15 lateral gene transfer events.</title>
        <authorList>
            <person name="Petersen C."/>
            <person name="Sorensen T."/>
            <person name="Nielsen M.R."/>
            <person name="Sondergaard T.E."/>
            <person name="Sorensen J.L."/>
            <person name="Fitzpatrick D.A."/>
            <person name="Frisvad J.C."/>
            <person name="Nielsen K.L."/>
        </authorList>
    </citation>
    <scope>NUCLEOTIDE SEQUENCE [LARGE SCALE GENOMIC DNA]</scope>
    <source>
        <strain evidence="2 3">IBT 35679</strain>
    </source>
</reference>
<organism evidence="2 3">
    <name type="scientific">Penicillium frequentans</name>
    <dbReference type="NCBI Taxonomy" id="3151616"/>
    <lineage>
        <taxon>Eukaryota</taxon>
        <taxon>Fungi</taxon>
        <taxon>Dikarya</taxon>
        <taxon>Ascomycota</taxon>
        <taxon>Pezizomycotina</taxon>
        <taxon>Eurotiomycetes</taxon>
        <taxon>Eurotiomycetidae</taxon>
        <taxon>Eurotiales</taxon>
        <taxon>Aspergillaceae</taxon>
        <taxon>Penicillium</taxon>
    </lineage>
</organism>
<sequence length="127" mass="13000">MFSQSAGTSVLVCLAASLVVPNLVAAEQCNIKFHSGAKCAGTAIASCIPDDTASGRCIWNTYVGSAYWTCGDILSLAFWSCSGSPATTCPGAKSLSVGDGGSGCVEIGTKYGYAYDYFNWSPGVGNI</sequence>
<dbReference type="AlphaFoldDB" id="A0AAD6CYI0"/>
<evidence type="ECO:0000256" key="1">
    <source>
        <dbReference type="SAM" id="SignalP"/>
    </source>
</evidence>
<feature type="chain" id="PRO_5041984196" description="Small secreted protein" evidence="1">
    <location>
        <begin position="27"/>
        <end position="127"/>
    </location>
</feature>
<dbReference type="EMBL" id="JAQIZZ010000005">
    <property type="protein sequence ID" value="KAJ5541766.1"/>
    <property type="molecule type" value="Genomic_DNA"/>
</dbReference>
<keyword evidence="3" id="KW-1185">Reference proteome</keyword>
<accession>A0AAD6CYI0</accession>